<evidence type="ECO:0000256" key="14">
    <source>
        <dbReference type="SAM" id="MobiDB-lite"/>
    </source>
</evidence>
<dbReference type="InterPro" id="IPR003660">
    <property type="entry name" value="HAMP_dom"/>
</dbReference>
<dbReference type="InterPro" id="IPR005467">
    <property type="entry name" value="His_kinase_dom"/>
</dbReference>
<dbReference type="PROSITE" id="PS50885">
    <property type="entry name" value="HAMP"/>
    <property type="match status" value="1"/>
</dbReference>
<dbReference type="SMART" id="SM00304">
    <property type="entry name" value="HAMP"/>
    <property type="match status" value="1"/>
</dbReference>
<keyword evidence="5 18" id="KW-0808">Transferase</keyword>
<dbReference type="NCBIfam" id="NF040691">
    <property type="entry name" value="MtrAB_MtrB"/>
    <property type="match status" value="1"/>
</dbReference>
<evidence type="ECO:0000256" key="3">
    <source>
        <dbReference type="ARBA" id="ARBA00012438"/>
    </source>
</evidence>
<gene>
    <name evidence="18" type="ORF">FB473_000981</name>
</gene>
<evidence type="ECO:0000256" key="7">
    <source>
        <dbReference type="ARBA" id="ARBA00022741"/>
    </source>
</evidence>
<accession>A0ABX0SI77</accession>
<dbReference type="InterPro" id="IPR050351">
    <property type="entry name" value="BphY/WalK/GraS-like"/>
</dbReference>
<feature type="transmembrane region" description="Helical" evidence="15">
    <location>
        <begin position="24"/>
        <end position="48"/>
    </location>
</feature>
<dbReference type="InterPro" id="IPR036890">
    <property type="entry name" value="HATPase_C_sf"/>
</dbReference>
<keyword evidence="11" id="KW-0902">Two-component regulatory system</keyword>
<dbReference type="InterPro" id="IPR004358">
    <property type="entry name" value="Sig_transdc_His_kin-like_C"/>
</dbReference>
<dbReference type="Pfam" id="PF00672">
    <property type="entry name" value="HAMP"/>
    <property type="match status" value="1"/>
</dbReference>
<dbReference type="InterPro" id="IPR003594">
    <property type="entry name" value="HATPase_dom"/>
</dbReference>
<evidence type="ECO:0000256" key="12">
    <source>
        <dbReference type="ARBA" id="ARBA00035305"/>
    </source>
</evidence>
<name>A0ABX0SI77_9ACTN</name>
<dbReference type="SUPFAM" id="SSF158472">
    <property type="entry name" value="HAMP domain-like"/>
    <property type="match status" value="1"/>
</dbReference>
<dbReference type="InterPro" id="IPR036097">
    <property type="entry name" value="HisK_dim/P_sf"/>
</dbReference>
<reference evidence="18 19" key="1">
    <citation type="submission" date="2020-02" db="EMBL/GenBank/DDBJ databases">
        <title>Sequencing the genomes of 1000 actinobacteria strains.</title>
        <authorList>
            <person name="Klenk H.-P."/>
        </authorList>
    </citation>
    <scope>NUCLEOTIDE SEQUENCE [LARGE SCALE GENOMIC DNA]</scope>
    <source>
        <strain evidence="18 19">DSM 19609</strain>
    </source>
</reference>
<feature type="region of interest" description="Disordered" evidence="14">
    <location>
        <begin position="505"/>
        <end position="528"/>
    </location>
</feature>
<keyword evidence="10 15" id="KW-1133">Transmembrane helix</keyword>
<dbReference type="EC" id="2.7.13.3" evidence="3"/>
<dbReference type="PRINTS" id="PR00344">
    <property type="entry name" value="BCTRLSENSOR"/>
</dbReference>
<dbReference type="PANTHER" id="PTHR42878">
    <property type="entry name" value="TWO-COMPONENT HISTIDINE KINASE"/>
    <property type="match status" value="1"/>
</dbReference>
<evidence type="ECO:0000256" key="11">
    <source>
        <dbReference type="ARBA" id="ARBA00023012"/>
    </source>
</evidence>
<evidence type="ECO:0000256" key="2">
    <source>
        <dbReference type="ARBA" id="ARBA00004236"/>
    </source>
</evidence>
<dbReference type="RefSeq" id="WP_167165350.1">
    <property type="nucleotide sequence ID" value="NZ_BAAAOO010000002.1"/>
</dbReference>
<evidence type="ECO:0000313" key="19">
    <source>
        <dbReference type="Proteomes" id="UP000749311"/>
    </source>
</evidence>
<dbReference type="Pfam" id="PF02518">
    <property type="entry name" value="HATPase_c"/>
    <property type="match status" value="1"/>
</dbReference>
<dbReference type="CDD" id="cd00082">
    <property type="entry name" value="HisKA"/>
    <property type="match status" value="1"/>
</dbReference>
<organism evidence="18 19">
    <name type="scientific">Brooklawnia cerclae</name>
    <dbReference type="NCBI Taxonomy" id="349934"/>
    <lineage>
        <taxon>Bacteria</taxon>
        <taxon>Bacillati</taxon>
        <taxon>Actinomycetota</taxon>
        <taxon>Actinomycetes</taxon>
        <taxon>Propionibacteriales</taxon>
        <taxon>Propionibacteriaceae</taxon>
        <taxon>Brooklawnia</taxon>
    </lineage>
</organism>
<dbReference type="SUPFAM" id="SSF55874">
    <property type="entry name" value="ATPase domain of HSP90 chaperone/DNA topoisomerase II/histidine kinase"/>
    <property type="match status" value="1"/>
</dbReference>
<proteinExistence type="predicted"/>
<dbReference type="SMART" id="SM00387">
    <property type="entry name" value="HATPase_c"/>
    <property type="match status" value="1"/>
</dbReference>
<dbReference type="PANTHER" id="PTHR42878:SF7">
    <property type="entry name" value="SENSOR HISTIDINE KINASE GLRK"/>
    <property type="match status" value="1"/>
</dbReference>
<evidence type="ECO:0000256" key="13">
    <source>
        <dbReference type="ARBA" id="ARBA00039401"/>
    </source>
</evidence>
<keyword evidence="7" id="KW-0547">Nucleotide-binding</keyword>
<comment type="caution">
    <text evidence="18">The sequence shown here is derived from an EMBL/GenBank/DDBJ whole genome shotgun (WGS) entry which is preliminary data.</text>
</comment>
<evidence type="ECO:0000256" key="1">
    <source>
        <dbReference type="ARBA" id="ARBA00000085"/>
    </source>
</evidence>
<dbReference type="GO" id="GO:0004673">
    <property type="term" value="F:protein histidine kinase activity"/>
    <property type="evidence" value="ECO:0007669"/>
    <property type="project" value="UniProtKB-EC"/>
</dbReference>
<evidence type="ECO:0000256" key="9">
    <source>
        <dbReference type="ARBA" id="ARBA00022840"/>
    </source>
</evidence>
<keyword evidence="9" id="KW-0067">ATP-binding</keyword>
<sequence>MSHAVERPRSHRPSGPRGLWGSSLPLRVIVTTLGASVLVLVLGGWMLLQNASRGIVDAKMQASSAEATTALQRMQNQLDDTDLRTESLLERLGQLADEVGTEPGQFKVIIEASATVYMSRDVLPASVPESLREQLADEPESVFVTPADIKYADGSSTAGVAVGGCLIAPSGQTFPVYFLFPADQEIQTILALRGALYSTGALLIVALAVIAYLVSHQVTVPIRQARDVAGRIAAGDLDQRLEVRGTDELASLATSMNNMAGELQRQISRLEDLSRVQQQFVSDVSHELRTPLTTMRMAAEVLYESRDGFSPDHQRTTELLHDQVDRFESMLTDLLEISRFDAGAAVLSADEVDVWDVVEQEVAAESAVAEQMGSRITLHKMGATTVEGDVRRIQRIVRNLLSNAIGLGEGRPIVIDVAGDEDAVAVTVRDHGVGFEPSQSQMVFHRFWRADESRNRVGGGTGLGLAISIEDARLHRGWLEAWGRPGEGAQFRLTLPRTQDVVLEDSPLPLEPRDAPGGPARQTTGGTA</sequence>
<evidence type="ECO:0000259" key="17">
    <source>
        <dbReference type="PROSITE" id="PS50885"/>
    </source>
</evidence>
<keyword evidence="4" id="KW-0597">Phosphoprotein</keyword>
<dbReference type="Proteomes" id="UP000749311">
    <property type="component" value="Unassembled WGS sequence"/>
</dbReference>
<dbReference type="Gene3D" id="3.30.565.10">
    <property type="entry name" value="Histidine kinase-like ATPase, C-terminal domain"/>
    <property type="match status" value="1"/>
</dbReference>
<dbReference type="Gene3D" id="1.10.287.130">
    <property type="match status" value="1"/>
</dbReference>
<evidence type="ECO:0000256" key="10">
    <source>
        <dbReference type="ARBA" id="ARBA00022989"/>
    </source>
</evidence>
<evidence type="ECO:0000256" key="5">
    <source>
        <dbReference type="ARBA" id="ARBA00022679"/>
    </source>
</evidence>
<protein>
    <recommendedName>
        <fullName evidence="12">Sensor histidine kinase MtrB</fullName>
        <ecNumber evidence="3">2.7.13.3</ecNumber>
    </recommendedName>
    <alternativeName>
        <fullName evidence="13">Sensor-like histidine kinase SenX3</fullName>
    </alternativeName>
</protein>
<evidence type="ECO:0000256" key="8">
    <source>
        <dbReference type="ARBA" id="ARBA00022777"/>
    </source>
</evidence>
<feature type="domain" description="Histidine kinase" evidence="16">
    <location>
        <begin position="283"/>
        <end position="499"/>
    </location>
</feature>
<evidence type="ECO:0000256" key="6">
    <source>
        <dbReference type="ARBA" id="ARBA00022692"/>
    </source>
</evidence>
<keyword evidence="15" id="KW-0472">Membrane</keyword>
<dbReference type="CDD" id="cd06225">
    <property type="entry name" value="HAMP"/>
    <property type="match status" value="1"/>
</dbReference>
<comment type="catalytic activity">
    <reaction evidence="1">
        <text>ATP + protein L-histidine = ADP + protein N-phospho-L-histidine.</text>
        <dbReference type="EC" id="2.7.13.3"/>
    </reaction>
</comment>
<dbReference type="PROSITE" id="PS50109">
    <property type="entry name" value="HIS_KIN"/>
    <property type="match status" value="1"/>
</dbReference>
<comment type="subcellular location">
    <subcellularLocation>
        <location evidence="2">Cell membrane</location>
    </subcellularLocation>
</comment>
<feature type="transmembrane region" description="Helical" evidence="15">
    <location>
        <begin position="194"/>
        <end position="214"/>
    </location>
</feature>
<dbReference type="SMART" id="SM00388">
    <property type="entry name" value="HisKA"/>
    <property type="match status" value="1"/>
</dbReference>
<evidence type="ECO:0000256" key="15">
    <source>
        <dbReference type="SAM" id="Phobius"/>
    </source>
</evidence>
<evidence type="ECO:0000313" key="18">
    <source>
        <dbReference type="EMBL" id="NIH56336.1"/>
    </source>
</evidence>
<keyword evidence="6 15" id="KW-0812">Transmembrane</keyword>
<dbReference type="InterPro" id="IPR047669">
    <property type="entry name" value="MtrAB_MtrB"/>
</dbReference>
<dbReference type="EMBL" id="JAAMOZ010000001">
    <property type="protein sequence ID" value="NIH56336.1"/>
    <property type="molecule type" value="Genomic_DNA"/>
</dbReference>
<evidence type="ECO:0000256" key="4">
    <source>
        <dbReference type="ARBA" id="ARBA00022553"/>
    </source>
</evidence>
<keyword evidence="19" id="KW-1185">Reference proteome</keyword>
<dbReference type="InterPro" id="IPR003661">
    <property type="entry name" value="HisK_dim/P_dom"/>
</dbReference>
<dbReference type="SUPFAM" id="SSF47384">
    <property type="entry name" value="Homodimeric domain of signal transducing histidine kinase"/>
    <property type="match status" value="1"/>
</dbReference>
<feature type="domain" description="HAMP" evidence="17">
    <location>
        <begin position="216"/>
        <end position="268"/>
    </location>
</feature>
<dbReference type="Gene3D" id="6.10.340.10">
    <property type="match status" value="1"/>
</dbReference>
<evidence type="ECO:0000259" key="16">
    <source>
        <dbReference type="PROSITE" id="PS50109"/>
    </source>
</evidence>
<dbReference type="Pfam" id="PF00512">
    <property type="entry name" value="HisKA"/>
    <property type="match status" value="1"/>
</dbReference>
<keyword evidence="8 18" id="KW-0418">Kinase</keyword>